<feature type="transmembrane region" description="Helical" evidence="2">
    <location>
        <begin position="44"/>
        <end position="63"/>
    </location>
</feature>
<accession>A0A518AGP7</accession>
<name>A0A518AGP7_9BACT</name>
<evidence type="ECO:0000256" key="2">
    <source>
        <dbReference type="SAM" id="Phobius"/>
    </source>
</evidence>
<proteinExistence type="predicted"/>
<gene>
    <name evidence="3" type="ORF">Pan181_00620</name>
</gene>
<dbReference type="AlphaFoldDB" id="A0A518AGP7"/>
<feature type="region of interest" description="Disordered" evidence="1">
    <location>
        <begin position="119"/>
        <end position="139"/>
    </location>
</feature>
<dbReference type="Proteomes" id="UP000315750">
    <property type="component" value="Chromosome"/>
</dbReference>
<dbReference type="EMBL" id="CP036278">
    <property type="protein sequence ID" value="QDU53884.1"/>
    <property type="molecule type" value="Genomic_DNA"/>
</dbReference>
<feature type="compositionally biased region" description="Polar residues" evidence="1">
    <location>
        <begin position="124"/>
        <end position="139"/>
    </location>
</feature>
<keyword evidence="4" id="KW-1185">Reference proteome</keyword>
<feature type="transmembrane region" description="Helical" evidence="2">
    <location>
        <begin position="89"/>
        <end position="107"/>
    </location>
</feature>
<keyword evidence="2" id="KW-1133">Transmembrane helix</keyword>
<reference evidence="3 4" key="1">
    <citation type="submission" date="2019-02" db="EMBL/GenBank/DDBJ databases">
        <title>Deep-cultivation of Planctomycetes and their phenomic and genomic characterization uncovers novel biology.</title>
        <authorList>
            <person name="Wiegand S."/>
            <person name="Jogler M."/>
            <person name="Boedeker C."/>
            <person name="Pinto D."/>
            <person name="Vollmers J."/>
            <person name="Rivas-Marin E."/>
            <person name="Kohn T."/>
            <person name="Peeters S.H."/>
            <person name="Heuer A."/>
            <person name="Rast P."/>
            <person name="Oberbeckmann S."/>
            <person name="Bunk B."/>
            <person name="Jeske O."/>
            <person name="Meyerdierks A."/>
            <person name="Storesund J.E."/>
            <person name="Kallscheuer N."/>
            <person name="Luecker S."/>
            <person name="Lage O.M."/>
            <person name="Pohl T."/>
            <person name="Merkel B.J."/>
            <person name="Hornburger P."/>
            <person name="Mueller R.-W."/>
            <person name="Bruemmer F."/>
            <person name="Labrenz M."/>
            <person name="Spormann A.M."/>
            <person name="Op den Camp H."/>
            <person name="Overmann J."/>
            <person name="Amann R."/>
            <person name="Jetten M.S.M."/>
            <person name="Mascher T."/>
            <person name="Medema M.H."/>
            <person name="Devos D.P."/>
            <person name="Kaster A.-K."/>
            <person name="Ovreas L."/>
            <person name="Rohde M."/>
            <person name="Galperin M.Y."/>
            <person name="Jogler C."/>
        </authorList>
    </citation>
    <scope>NUCLEOTIDE SEQUENCE [LARGE SCALE GENOMIC DNA]</scope>
    <source>
        <strain evidence="3 4">Pan181</strain>
    </source>
</reference>
<sequence length="139" mass="15315">MTFRVTTLFYLIALVSLSIVAFGTFGIVVAGVLIWSALAMQDEWVGYLIFGLIFVGCSGYSIVLDHHSQFVAQWLSNDPLLVGNTFKQAYGLVLLTLLIVAVVLRPVRRRIWPLFGPPAPKHQSPASRIKASSESEPEP</sequence>
<protein>
    <submittedName>
        <fullName evidence="3">Uncharacterized protein</fullName>
    </submittedName>
</protein>
<organism evidence="3 4">
    <name type="scientific">Aeoliella mucimassa</name>
    <dbReference type="NCBI Taxonomy" id="2527972"/>
    <lineage>
        <taxon>Bacteria</taxon>
        <taxon>Pseudomonadati</taxon>
        <taxon>Planctomycetota</taxon>
        <taxon>Planctomycetia</taxon>
        <taxon>Pirellulales</taxon>
        <taxon>Lacipirellulaceae</taxon>
        <taxon>Aeoliella</taxon>
    </lineage>
</organism>
<keyword evidence="2" id="KW-0472">Membrane</keyword>
<feature type="transmembrane region" description="Helical" evidence="2">
    <location>
        <begin position="12"/>
        <end position="37"/>
    </location>
</feature>
<evidence type="ECO:0000313" key="3">
    <source>
        <dbReference type="EMBL" id="QDU53884.1"/>
    </source>
</evidence>
<evidence type="ECO:0000313" key="4">
    <source>
        <dbReference type="Proteomes" id="UP000315750"/>
    </source>
</evidence>
<dbReference type="RefSeq" id="WP_145244930.1">
    <property type="nucleotide sequence ID" value="NZ_CP036278.1"/>
</dbReference>
<keyword evidence="2" id="KW-0812">Transmembrane</keyword>
<evidence type="ECO:0000256" key="1">
    <source>
        <dbReference type="SAM" id="MobiDB-lite"/>
    </source>
</evidence>
<dbReference type="KEGG" id="amuc:Pan181_00620"/>